<accession>A0A3S4B8Z6</accession>
<gene>
    <name evidence="2" type="ORF">TT172_LOCUS7459</name>
</gene>
<evidence type="ECO:0000313" key="2">
    <source>
        <dbReference type="EMBL" id="SPQ25040.1"/>
    </source>
</evidence>
<feature type="region of interest" description="Disordered" evidence="1">
    <location>
        <begin position="1"/>
        <end position="42"/>
    </location>
</feature>
<evidence type="ECO:0000256" key="1">
    <source>
        <dbReference type="SAM" id="MobiDB-lite"/>
    </source>
</evidence>
<evidence type="ECO:0000313" key="3">
    <source>
        <dbReference type="Proteomes" id="UP000289323"/>
    </source>
</evidence>
<sequence length="100" mass="10155">MNNQRDTNVTGPGTAAGSQAQNKATAEPVSSSASGKLGEQVGRGVRDVFSGIHGAGESLRGGLNAAVDKAFGSEAGVQKDDAIARRGEREMKAGRLTKDA</sequence>
<dbReference type="Proteomes" id="UP000289323">
    <property type="component" value="Unassembled WGS sequence"/>
</dbReference>
<reference evidence="2 3" key="1">
    <citation type="submission" date="2018-04" db="EMBL/GenBank/DDBJ databases">
        <authorList>
            <person name="Huttner S."/>
            <person name="Dainat J."/>
        </authorList>
    </citation>
    <scope>NUCLEOTIDE SEQUENCE [LARGE SCALE GENOMIC DNA]</scope>
</reference>
<feature type="region of interest" description="Disordered" evidence="1">
    <location>
        <begin position="81"/>
        <end position="100"/>
    </location>
</feature>
<proteinExistence type="predicted"/>
<protein>
    <submittedName>
        <fullName evidence="2">7743999c-40b2-4b41-9829-ae2636671684</fullName>
    </submittedName>
</protein>
<name>A0A3S4B8Z6_9PEZI</name>
<feature type="compositionally biased region" description="Polar residues" evidence="1">
    <location>
        <begin position="1"/>
        <end position="34"/>
    </location>
</feature>
<organism evidence="2 3">
    <name type="scientific">Thermothielavioides terrestris</name>
    <dbReference type="NCBI Taxonomy" id="2587410"/>
    <lineage>
        <taxon>Eukaryota</taxon>
        <taxon>Fungi</taxon>
        <taxon>Dikarya</taxon>
        <taxon>Ascomycota</taxon>
        <taxon>Pezizomycotina</taxon>
        <taxon>Sordariomycetes</taxon>
        <taxon>Sordariomycetidae</taxon>
        <taxon>Sordariales</taxon>
        <taxon>Chaetomiaceae</taxon>
        <taxon>Thermothielavioides</taxon>
    </lineage>
</organism>
<dbReference type="AlphaFoldDB" id="A0A3S4B8Z6"/>
<dbReference type="EMBL" id="OUUZ01000015">
    <property type="protein sequence ID" value="SPQ25040.1"/>
    <property type="molecule type" value="Genomic_DNA"/>
</dbReference>